<organism evidence="1 2">
    <name type="scientific">Penicillium cataractarum</name>
    <dbReference type="NCBI Taxonomy" id="2100454"/>
    <lineage>
        <taxon>Eukaryota</taxon>
        <taxon>Fungi</taxon>
        <taxon>Dikarya</taxon>
        <taxon>Ascomycota</taxon>
        <taxon>Pezizomycotina</taxon>
        <taxon>Eurotiomycetes</taxon>
        <taxon>Eurotiomycetidae</taxon>
        <taxon>Eurotiales</taxon>
        <taxon>Aspergillaceae</taxon>
        <taxon>Penicillium</taxon>
    </lineage>
</organism>
<dbReference type="EMBL" id="JAPZBS010000001">
    <property type="protein sequence ID" value="KAJ5390427.1"/>
    <property type="molecule type" value="Genomic_DNA"/>
</dbReference>
<comment type="caution">
    <text evidence="1">The sequence shown here is derived from an EMBL/GenBank/DDBJ whole genome shotgun (WGS) entry which is preliminary data.</text>
</comment>
<protein>
    <submittedName>
        <fullName evidence="1">Uncharacterized protein</fullName>
    </submittedName>
</protein>
<keyword evidence="2" id="KW-1185">Reference proteome</keyword>
<reference evidence="1" key="1">
    <citation type="submission" date="2022-11" db="EMBL/GenBank/DDBJ databases">
        <authorList>
            <person name="Petersen C."/>
        </authorList>
    </citation>
    <scope>NUCLEOTIDE SEQUENCE</scope>
    <source>
        <strain evidence="1">IBT 29864</strain>
    </source>
</reference>
<name>A0A9X0B739_9EURO</name>
<evidence type="ECO:0000313" key="2">
    <source>
        <dbReference type="Proteomes" id="UP001147782"/>
    </source>
</evidence>
<dbReference type="RefSeq" id="XP_056561155.1">
    <property type="nucleotide sequence ID" value="XM_056694426.1"/>
</dbReference>
<gene>
    <name evidence="1" type="ORF">N7496_001495</name>
</gene>
<dbReference type="GeneID" id="81433603"/>
<dbReference type="AlphaFoldDB" id="A0A9X0B739"/>
<reference evidence="1" key="2">
    <citation type="journal article" date="2023" name="IMA Fungus">
        <title>Comparative genomic study of the Penicillium genus elucidates a diverse pangenome and 15 lateral gene transfer events.</title>
        <authorList>
            <person name="Petersen C."/>
            <person name="Sorensen T."/>
            <person name="Nielsen M.R."/>
            <person name="Sondergaard T.E."/>
            <person name="Sorensen J.L."/>
            <person name="Fitzpatrick D.A."/>
            <person name="Frisvad J.C."/>
            <person name="Nielsen K.L."/>
        </authorList>
    </citation>
    <scope>NUCLEOTIDE SEQUENCE</scope>
    <source>
        <strain evidence="1">IBT 29864</strain>
    </source>
</reference>
<dbReference type="OrthoDB" id="5412996at2759"/>
<sequence length="85" mass="9498">MSRGNGVRPSKTPGYTNCSMKRDGYRMKFEDGGSAIIRFPNPGATMFPDEKGTKEDNPLSLSLFIIMENIEYTMDLSDVLNTLDL</sequence>
<evidence type="ECO:0000313" key="1">
    <source>
        <dbReference type="EMBL" id="KAJ5390427.1"/>
    </source>
</evidence>
<proteinExistence type="predicted"/>
<accession>A0A9X0B739</accession>
<dbReference type="Proteomes" id="UP001147782">
    <property type="component" value="Unassembled WGS sequence"/>
</dbReference>